<keyword evidence="8" id="KW-1185">Reference proteome</keyword>
<evidence type="ECO:0000256" key="1">
    <source>
        <dbReference type="ARBA" id="ARBA00004613"/>
    </source>
</evidence>
<sequence>MQDAIVNITFPNCATFRLPVCTREYNPVCGTDAETYSNECLLCLHNW</sequence>
<dbReference type="GeneTree" id="ENSGT01120000274385"/>
<evidence type="ECO:0000256" key="2">
    <source>
        <dbReference type="ARBA" id="ARBA00022525"/>
    </source>
</evidence>
<dbReference type="SMART" id="SM00280">
    <property type="entry name" value="KAZAL"/>
    <property type="match status" value="1"/>
</dbReference>
<keyword evidence="5" id="KW-1015">Disulfide bond</keyword>
<dbReference type="InterPro" id="IPR001239">
    <property type="entry name" value="Prot_inh_Kazal-m"/>
</dbReference>
<reference evidence="8" key="2">
    <citation type="journal article" date="2007" name="PLoS Biol.">
        <title>Survey sequencing and comparative analysis of the elephant shark (Callorhinchus milii) genome.</title>
        <authorList>
            <person name="Venkatesh B."/>
            <person name="Kirkness E.F."/>
            <person name="Loh Y.H."/>
            <person name="Halpern A.L."/>
            <person name="Lee A.P."/>
            <person name="Johnson J."/>
            <person name="Dandona N."/>
            <person name="Viswanathan L.D."/>
            <person name="Tay A."/>
            <person name="Venter J.C."/>
            <person name="Strausberg R.L."/>
            <person name="Brenner S."/>
        </authorList>
    </citation>
    <scope>NUCLEOTIDE SEQUENCE [LARGE SCALE GENOMIC DNA]</scope>
</reference>
<evidence type="ECO:0000259" key="6">
    <source>
        <dbReference type="PROSITE" id="PS51465"/>
    </source>
</evidence>
<dbReference type="PANTHER" id="PTHR47729">
    <property type="entry name" value="SERINE PEPTIDASE INHIBITOR, KAZAL TYPE 2, TANDEM DUPLICATE 1-RELATED"/>
    <property type="match status" value="1"/>
</dbReference>
<dbReference type="PROSITE" id="PS00282">
    <property type="entry name" value="KAZAL_1"/>
    <property type="match status" value="1"/>
</dbReference>
<dbReference type="InterPro" id="IPR002350">
    <property type="entry name" value="Kazal_dom"/>
</dbReference>
<name>A0A4W3J8B9_CALMI</name>
<evidence type="ECO:0000256" key="4">
    <source>
        <dbReference type="ARBA" id="ARBA00022900"/>
    </source>
</evidence>
<evidence type="ECO:0000313" key="8">
    <source>
        <dbReference type="Proteomes" id="UP000314986"/>
    </source>
</evidence>
<dbReference type="PANTHER" id="PTHR47729:SF1">
    <property type="entry name" value="OVOMUCOID-LIKE-RELATED"/>
    <property type="match status" value="1"/>
</dbReference>
<dbReference type="AlphaFoldDB" id="A0A4W3J8B9"/>
<dbReference type="Ensembl" id="ENSCMIT00000038957.1">
    <property type="protein sequence ID" value="ENSCMIP00000038407.1"/>
    <property type="gene ID" value="ENSCMIG00000016116.1"/>
</dbReference>
<reference evidence="7" key="5">
    <citation type="submission" date="2025-09" db="UniProtKB">
        <authorList>
            <consortium name="Ensembl"/>
        </authorList>
    </citation>
    <scope>IDENTIFICATION</scope>
</reference>
<dbReference type="Pfam" id="PF00050">
    <property type="entry name" value="Kazal_1"/>
    <property type="match status" value="1"/>
</dbReference>
<accession>A0A4W3J8B9</accession>
<dbReference type="InterPro" id="IPR036058">
    <property type="entry name" value="Kazal_dom_sf"/>
</dbReference>
<protein>
    <submittedName>
        <fullName evidence="7">Serine peptidase inhibitor, Kazal type 2, tandem duplicate 1</fullName>
    </submittedName>
</protein>
<dbReference type="Proteomes" id="UP000314986">
    <property type="component" value="Unassembled WGS sequence"/>
</dbReference>
<dbReference type="PROSITE" id="PS51465">
    <property type="entry name" value="KAZAL_2"/>
    <property type="match status" value="1"/>
</dbReference>
<evidence type="ECO:0000313" key="7">
    <source>
        <dbReference type="Ensembl" id="ENSCMIP00000038407.1"/>
    </source>
</evidence>
<keyword evidence="4" id="KW-0722">Serine protease inhibitor</keyword>
<organism evidence="7 8">
    <name type="scientific">Callorhinchus milii</name>
    <name type="common">Ghost shark</name>
    <dbReference type="NCBI Taxonomy" id="7868"/>
    <lineage>
        <taxon>Eukaryota</taxon>
        <taxon>Metazoa</taxon>
        <taxon>Chordata</taxon>
        <taxon>Craniata</taxon>
        <taxon>Vertebrata</taxon>
        <taxon>Chondrichthyes</taxon>
        <taxon>Holocephali</taxon>
        <taxon>Chimaeriformes</taxon>
        <taxon>Callorhinchidae</taxon>
        <taxon>Callorhinchus</taxon>
    </lineage>
</organism>
<dbReference type="GO" id="GO:0005576">
    <property type="term" value="C:extracellular region"/>
    <property type="evidence" value="ECO:0007669"/>
    <property type="project" value="UniProtKB-SubCell"/>
</dbReference>
<dbReference type="SUPFAM" id="SSF100895">
    <property type="entry name" value="Kazal-type serine protease inhibitors"/>
    <property type="match status" value="1"/>
</dbReference>
<keyword evidence="3" id="KW-0646">Protease inhibitor</keyword>
<proteinExistence type="predicted"/>
<reference evidence="7" key="4">
    <citation type="submission" date="2025-08" db="UniProtKB">
        <authorList>
            <consortium name="Ensembl"/>
        </authorList>
    </citation>
    <scope>IDENTIFICATION</scope>
</reference>
<evidence type="ECO:0000256" key="3">
    <source>
        <dbReference type="ARBA" id="ARBA00022690"/>
    </source>
</evidence>
<dbReference type="InParanoid" id="A0A4W3J8B9"/>
<evidence type="ECO:0000256" key="5">
    <source>
        <dbReference type="ARBA" id="ARBA00023157"/>
    </source>
</evidence>
<feature type="domain" description="Kazal-like" evidence="6">
    <location>
        <begin position="7"/>
        <end position="47"/>
    </location>
</feature>
<comment type="subcellular location">
    <subcellularLocation>
        <location evidence="1">Secreted</location>
    </subcellularLocation>
</comment>
<reference evidence="8" key="3">
    <citation type="journal article" date="2014" name="Nature">
        <title>Elephant shark genome provides unique insights into gnathostome evolution.</title>
        <authorList>
            <consortium name="International Elephant Shark Genome Sequencing Consortium"/>
            <person name="Venkatesh B."/>
            <person name="Lee A.P."/>
            <person name="Ravi V."/>
            <person name="Maurya A.K."/>
            <person name="Lian M.M."/>
            <person name="Swann J.B."/>
            <person name="Ohta Y."/>
            <person name="Flajnik M.F."/>
            <person name="Sutoh Y."/>
            <person name="Kasahara M."/>
            <person name="Hoon S."/>
            <person name="Gangu V."/>
            <person name="Roy S.W."/>
            <person name="Irimia M."/>
            <person name="Korzh V."/>
            <person name="Kondrychyn I."/>
            <person name="Lim Z.W."/>
            <person name="Tay B.H."/>
            <person name="Tohari S."/>
            <person name="Kong K.W."/>
            <person name="Ho S."/>
            <person name="Lorente-Galdos B."/>
            <person name="Quilez J."/>
            <person name="Marques-Bonet T."/>
            <person name="Raney B.J."/>
            <person name="Ingham P.W."/>
            <person name="Tay A."/>
            <person name="Hillier L.W."/>
            <person name="Minx P."/>
            <person name="Boehm T."/>
            <person name="Wilson R.K."/>
            <person name="Brenner S."/>
            <person name="Warren W.C."/>
        </authorList>
    </citation>
    <scope>NUCLEOTIDE SEQUENCE [LARGE SCALE GENOMIC DNA]</scope>
</reference>
<dbReference type="GO" id="GO:0004867">
    <property type="term" value="F:serine-type endopeptidase inhibitor activity"/>
    <property type="evidence" value="ECO:0007669"/>
    <property type="project" value="UniProtKB-KW"/>
</dbReference>
<dbReference type="InterPro" id="IPR051597">
    <property type="entry name" value="Bifunctional_prot_inhibitor"/>
</dbReference>
<dbReference type="Gene3D" id="3.30.60.30">
    <property type="match status" value="1"/>
</dbReference>
<reference evidence="8" key="1">
    <citation type="journal article" date="2006" name="Science">
        <title>Ancient noncoding elements conserved in the human genome.</title>
        <authorList>
            <person name="Venkatesh B."/>
            <person name="Kirkness E.F."/>
            <person name="Loh Y.H."/>
            <person name="Halpern A.L."/>
            <person name="Lee A.P."/>
            <person name="Johnson J."/>
            <person name="Dandona N."/>
            <person name="Viswanathan L.D."/>
            <person name="Tay A."/>
            <person name="Venter J.C."/>
            <person name="Strausberg R.L."/>
            <person name="Brenner S."/>
        </authorList>
    </citation>
    <scope>NUCLEOTIDE SEQUENCE [LARGE SCALE GENOMIC DNA]</scope>
</reference>
<dbReference type="PRINTS" id="PR00290">
    <property type="entry name" value="KAZALINHBTR"/>
</dbReference>
<keyword evidence="2" id="KW-0964">Secreted</keyword>